<dbReference type="RefSeq" id="WP_192917330.1">
    <property type="nucleotide sequence ID" value="NZ_WCUA01000113.1"/>
</dbReference>
<evidence type="ECO:0000313" key="2">
    <source>
        <dbReference type="EMBL" id="KAB4179640.1"/>
    </source>
</evidence>
<comment type="caution">
    <text evidence="2">The sequence shown here is derived from an EMBL/GenBank/DDBJ whole genome shotgun (WGS) entry which is preliminary data.</text>
</comment>
<dbReference type="EMBL" id="WCUA01000113">
    <property type="protein sequence ID" value="KAB4179640.1"/>
    <property type="molecule type" value="Genomic_DNA"/>
</dbReference>
<reference evidence="2 3" key="1">
    <citation type="journal article" date="2019" name="Nat. Med.">
        <title>A library of human gut bacterial isolates paired with longitudinal multiomics data enables mechanistic microbiome research.</title>
        <authorList>
            <person name="Poyet M."/>
            <person name="Groussin M."/>
            <person name="Gibbons S.M."/>
            <person name="Avila-Pacheco J."/>
            <person name="Jiang X."/>
            <person name="Kearney S.M."/>
            <person name="Perrotta A.R."/>
            <person name="Berdy B."/>
            <person name="Zhao S."/>
            <person name="Lieberman T.D."/>
            <person name="Swanson P.K."/>
            <person name="Smith M."/>
            <person name="Roesemann S."/>
            <person name="Alexander J.E."/>
            <person name="Rich S.A."/>
            <person name="Livny J."/>
            <person name="Vlamakis H."/>
            <person name="Clish C."/>
            <person name="Bullock K."/>
            <person name="Deik A."/>
            <person name="Scott J."/>
            <person name="Pierce K.A."/>
            <person name="Xavier R.J."/>
            <person name="Alm E.J."/>
        </authorList>
    </citation>
    <scope>NUCLEOTIDE SEQUENCE [LARGE SCALE GENOMIC DNA]</scope>
    <source>
        <strain evidence="2 3">BIOML-A21</strain>
    </source>
</reference>
<evidence type="ECO:0000259" key="1">
    <source>
        <dbReference type="SMART" id="SM00881"/>
    </source>
</evidence>
<accession>A0A7J5GQE6</accession>
<feature type="non-terminal residue" evidence="2">
    <location>
        <position position="124"/>
    </location>
</feature>
<name>A0A7J5GQE6_BACUN</name>
<dbReference type="Pfam" id="PF13380">
    <property type="entry name" value="CoA_binding_2"/>
    <property type="match status" value="1"/>
</dbReference>
<dbReference type="SMART" id="SM00881">
    <property type="entry name" value="CoA_binding"/>
    <property type="match status" value="1"/>
</dbReference>
<dbReference type="InterPro" id="IPR036291">
    <property type="entry name" value="NAD(P)-bd_dom_sf"/>
</dbReference>
<dbReference type="SUPFAM" id="SSF51735">
    <property type="entry name" value="NAD(P)-binding Rossmann-fold domains"/>
    <property type="match status" value="1"/>
</dbReference>
<proteinExistence type="predicted"/>
<dbReference type="PANTHER" id="PTHR42793">
    <property type="entry name" value="COA BINDING DOMAIN CONTAINING PROTEIN"/>
    <property type="match status" value="1"/>
</dbReference>
<dbReference type="PANTHER" id="PTHR42793:SF1">
    <property type="entry name" value="PEPTIDYL-LYSINE N-ACETYLTRANSFERASE PATZ"/>
    <property type="match status" value="1"/>
</dbReference>
<evidence type="ECO:0000313" key="3">
    <source>
        <dbReference type="Proteomes" id="UP000442334"/>
    </source>
</evidence>
<dbReference type="AlphaFoldDB" id="A0A7J5GQE6"/>
<dbReference type="Gene3D" id="3.40.50.720">
    <property type="entry name" value="NAD(P)-binding Rossmann-like Domain"/>
    <property type="match status" value="1"/>
</dbReference>
<gene>
    <name evidence="2" type="ORF">GAQ34_22430</name>
</gene>
<protein>
    <submittedName>
        <fullName evidence="2">CoA-binding protein</fullName>
    </submittedName>
</protein>
<feature type="domain" description="CoA-binding" evidence="1">
    <location>
        <begin position="6"/>
        <end position="101"/>
    </location>
</feature>
<sequence>MITTQLLRPESIVVVGASNNVHKPGGAILKNLINGGYQGELRAVNPKEKEVQGVPAFADVNDLPDTDLAVLAVPASMCPDMVETLASKKQTRAFIILSAGFGEEPHEGALLEECILETVIKYGA</sequence>
<dbReference type="InterPro" id="IPR003781">
    <property type="entry name" value="CoA-bd"/>
</dbReference>
<dbReference type="Proteomes" id="UP000442334">
    <property type="component" value="Unassembled WGS sequence"/>
</dbReference>
<organism evidence="2 3">
    <name type="scientific">Bacteroides uniformis</name>
    <dbReference type="NCBI Taxonomy" id="820"/>
    <lineage>
        <taxon>Bacteria</taxon>
        <taxon>Pseudomonadati</taxon>
        <taxon>Bacteroidota</taxon>
        <taxon>Bacteroidia</taxon>
        <taxon>Bacteroidales</taxon>
        <taxon>Bacteroidaceae</taxon>
        <taxon>Bacteroides</taxon>
    </lineage>
</organism>